<reference evidence="2" key="1">
    <citation type="submission" date="2021-01" db="EMBL/GenBank/DDBJ databases">
        <authorList>
            <person name="Corre E."/>
            <person name="Pelletier E."/>
            <person name="Niang G."/>
            <person name="Scheremetjew M."/>
            <person name="Finn R."/>
            <person name="Kale V."/>
            <person name="Holt S."/>
            <person name="Cochrane G."/>
            <person name="Meng A."/>
            <person name="Brown T."/>
            <person name="Cohen L."/>
        </authorList>
    </citation>
    <scope>NUCLEOTIDE SEQUENCE</scope>
    <source>
        <strain evidence="2">CCMP1510</strain>
    </source>
</reference>
<proteinExistence type="predicted"/>
<gene>
    <name evidence="2" type="ORF">ALAG00032_LOCUS5755</name>
</gene>
<dbReference type="EMBL" id="HBIJ01008157">
    <property type="protein sequence ID" value="CAE0365013.1"/>
    <property type="molecule type" value="Transcribed_RNA"/>
</dbReference>
<evidence type="ECO:0000256" key="1">
    <source>
        <dbReference type="SAM" id="SignalP"/>
    </source>
</evidence>
<organism evidence="2">
    <name type="scientific">Aureoumbra lagunensis</name>
    <dbReference type="NCBI Taxonomy" id="44058"/>
    <lineage>
        <taxon>Eukaryota</taxon>
        <taxon>Sar</taxon>
        <taxon>Stramenopiles</taxon>
        <taxon>Ochrophyta</taxon>
        <taxon>Pelagophyceae</taxon>
        <taxon>Pelagomonadales</taxon>
        <taxon>Aureoumbra</taxon>
    </lineage>
</organism>
<feature type="signal peptide" evidence="1">
    <location>
        <begin position="1"/>
        <end position="15"/>
    </location>
</feature>
<evidence type="ECO:0000313" key="2">
    <source>
        <dbReference type="EMBL" id="CAE0365013.1"/>
    </source>
</evidence>
<protein>
    <recommendedName>
        <fullName evidence="3">Ribophorin-2</fullName>
    </recommendedName>
</protein>
<dbReference type="AlphaFoldDB" id="A0A7S3NL78"/>
<evidence type="ECO:0008006" key="3">
    <source>
        <dbReference type="Google" id="ProtNLM"/>
    </source>
</evidence>
<feature type="chain" id="PRO_5031058447" description="Ribophorin-2" evidence="1">
    <location>
        <begin position="16"/>
        <end position="187"/>
    </location>
</feature>
<sequence>MRLIVLFLVIRYAYGMSVEVSRSALKQALALPLQELPKRRDVLVSTSVAALLRVAAVDASGGATAGGAYLLRAKERYSERVKKGALAFKSAENAVINGDTATLNTLFEKDGAYDDLCTAGFLLANAFRINSTQNPDKIPQVQKFKAFKASADTLPTTLKKKKKIDPAVFDSASDLLSTFLSSVEISL</sequence>
<keyword evidence="1" id="KW-0732">Signal</keyword>
<name>A0A7S3NL78_9STRA</name>
<accession>A0A7S3NL78</accession>